<reference evidence="1" key="1">
    <citation type="submission" date="2023-07" db="EMBL/GenBank/DDBJ databases">
        <title>Black Yeasts Isolated from many extreme environments.</title>
        <authorList>
            <person name="Coleine C."/>
            <person name="Stajich J.E."/>
            <person name="Selbmann L."/>
        </authorList>
    </citation>
    <scope>NUCLEOTIDE SEQUENCE</scope>
    <source>
        <strain evidence="1">CCFEE 5714</strain>
    </source>
</reference>
<organism evidence="1 2">
    <name type="scientific">Vermiconidia calcicola</name>
    <dbReference type="NCBI Taxonomy" id="1690605"/>
    <lineage>
        <taxon>Eukaryota</taxon>
        <taxon>Fungi</taxon>
        <taxon>Dikarya</taxon>
        <taxon>Ascomycota</taxon>
        <taxon>Pezizomycotina</taxon>
        <taxon>Dothideomycetes</taxon>
        <taxon>Dothideomycetidae</taxon>
        <taxon>Mycosphaerellales</taxon>
        <taxon>Extremaceae</taxon>
        <taxon>Vermiconidia</taxon>
    </lineage>
</organism>
<evidence type="ECO:0000313" key="2">
    <source>
        <dbReference type="Proteomes" id="UP001281147"/>
    </source>
</evidence>
<keyword evidence="2" id="KW-1185">Reference proteome</keyword>
<protein>
    <submittedName>
        <fullName evidence="1">Transcription initiation at TATA-containing promoter protein</fullName>
    </submittedName>
</protein>
<gene>
    <name evidence="1" type="primary">BDF1_2</name>
    <name evidence="1" type="ORF">LTR37_017518</name>
</gene>
<proteinExistence type="predicted"/>
<dbReference type="Proteomes" id="UP001281147">
    <property type="component" value="Unassembled WGS sequence"/>
</dbReference>
<dbReference type="EMBL" id="JAUTXU010000228">
    <property type="protein sequence ID" value="KAK3697285.1"/>
    <property type="molecule type" value="Genomic_DNA"/>
</dbReference>
<evidence type="ECO:0000313" key="1">
    <source>
        <dbReference type="EMBL" id="KAK3697285.1"/>
    </source>
</evidence>
<accession>A0ACC3MKV8</accession>
<comment type="caution">
    <text evidence="1">The sequence shown here is derived from an EMBL/GenBank/DDBJ whole genome shotgun (WGS) entry which is preliminary data.</text>
</comment>
<sequence>MASEFAAPPAHLPQSDSMDTSSQEPSFDAPTVNGDHKPTIDTIQQDDNNSPDAPAEAALSMTETAIDTKFNAPPQADPNPAGPTPVDDITSGTQPIADFIPKDASNLSNPTPPPDEPFTTGEANVDVEMEGAEPETQSRAEFQPLVAQTESSLVRPREDDGEDEPAAKRSKVEETPQPDVGASATIYADAQGTEELAEIATTTVIEPSAQPDAEATEVSMADPDVEPSASEPPVPEESTVVTRPSPEPSDSALKIEDTQSVTQPSEVPQEPVESGVVALTTEAPTSEKPADAPPAGGVPSGPAEARASAEKPAHSTAPMTTVQKSSLIDKMKNLKKTKSSLHFLKAVDPVALNIPTYPDIIKEPMDLGTMEGKLKSGQYKSVQGFADDFALIVNNSRRFNGDQHVVTQAALSMEAYFNKMMQSIPTADVAAPPKAEKKRSPSISREKPPRRESRVVAAPAPASAPVQAPAAATSAAAPPAETYALQSDGTPQIRRQSSNRPARAIKPPQNREIPYAKPKRKEHQLELRFCEYVLDEIRSPKYGTLNHVFLMPVDPVALNIPHYRQVIKQPMDLSTMSQKLKNGQYGTASEFKKDFDLMVRNCLTFNPVGNAVRDLGIQLQREFETLWSSKEKWERKNQPTSTRASSASADDESVVEDEDDDEEDDEKAATIRKLQQQLADMQSAIAGMAGEKASKSKKAKPSKGGAKKIGSVSAAPKSKTAAKPAKQKKQRTVTYDEKQEISEAVAKMDEKQVGRLTEIITQNCAKYRDMEEMELEIDDLPNNVQLMLLDYVRGIFGNPNKKKAREPSPDDAAALDDDDFEPERGARGGKRKKHKPMGKQEQQAAIDSIQRKLAQFNQPGMSGSESPTASSFNAANAQPETSGDEESEESEEE</sequence>
<name>A0ACC3MKV8_9PEZI</name>